<keyword evidence="7" id="KW-0472">Membrane</keyword>
<dbReference type="NCBIfam" id="TIGR00188">
    <property type="entry name" value="rnpA"/>
    <property type="match status" value="1"/>
</dbReference>
<keyword evidence="7" id="KW-1133">Transmembrane helix</keyword>
<organism evidence="8 9">
    <name type="scientific">candidate division WWE3 bacterium RIFCSPLOWO2_01_FULL_42_11</name>
    <dbReference type="NCBI Taxonomy" id="1802627"/>
    <lineage>
        <taxon>Bacteria</taxon>
        <taxon>Katanobacteria</taxon>
    </lineage>
</organism>
<dbReference type="GO" id="GO:0000049">
    <property type="term" value="F:tRNA binding"/>
    <property type="evidence" value="ECO:0007669"/>
    <property type="project" value="InterPro"/>
</dbReference>
<keyword evidence="4" id="KW-0378">Hydrolase</keyword>
<evidence type="ECO:0000256" key="4">
    <source>
        <dbReference type="ARBA" id="ARBA00022801"/>
    </source>
</evidence>
<evidence type="ECO:0000256" key="1">
    <source>
        <dbReference type="ARBA" id="ARBA00022694"/>
    </source>
</evidence>
<evidence type="ECO:0000256" key="3">
    <source>
        <dbReference type="ARBA" id="ARBA00022759"/>
    </source>
</evidence>
<evidence type="ECO:0000256" key="6">
    <source>
        <dbReference type="NCBIfam" id="TIGR00188"/>
    </source>
</evidence>
<keyword evidence="2" id="KW-0540">Nuclease</keyword>
<dbReference type="Proteomes" id="UP000178964">
    <property type="component" value="Unassembled WGS sequence"/>
</dbReference>
<dbReference type="GO" id="GO:0042781">
    <property type="term" value="F:3'-tRNA processing endoribonuclease activity"/>
    <property type="evidence" value="ECO:0007669"/>
    <property type="project" value="TreeGrafter"/>
</dbReference>
<dbReference type="GO" id="GO:0004526">
    <property type="term" value="F:ribonuclease P activity"/>
    <property type="evidence" value="ECO:0007669"/>
    <property type="project" value="UniProtKB-UniRule"/>
</dbReference>
<evidence type="ECO:0000256" key="5">
    <source>
        <dbReference type="ARBA" id="ARBA00022884"/>
    </source>
</evidence>
<dbReference type="GO" id="GO:0030677">
    <property type="term" value="C:ribonuclease P complex"/>
    <property type="evidence" value="ECO:0007669"/>
    <property type="project" value="TreeGrafter"/>
</dbReference>
<comment type="caution">
    <text evidence="8">The sequence shown here is derived from an EMBL/GenBank/DDBJ whole genome shotgun (WGS) entry which is preliminary data.</text>
</comment>
<dbReference type="AlphaFoldDB" id="A0A1F4VMX4"/>
<keyword evidence="7" id="KW-0812">Transmembrane</keyword>
<dbReference type="InterPro" id="IPR000100">
    <property type="entry name" value="RNase_P"/>
</dbReference>
<keyword evidence="3" id="KW-0255">Endonuclease</keyword>
<keyword evidence="1" id="KW-0819">tRNA processing</keyword>
<keyword evidence="5" id="KW-0694">RNA-binding</keyword>
<dbReference type="InterPro" id="IPR020568">
    <property type="entry name" value="Ribosomal_Su5_D2-typ_SF"/>
</dbReference>
<reference evidence="8 9" key="1">
    <citation type="journal article" date="2016" name="Nat. Commun.">
        <title>Thousands of microbial genomes shed light on interconnected biogeochemical processes in an aquifer system.</title>
        <authorList>
            <person name="Anantharaman K."/>
            <person name="Brown C.T."/>
            <person name="Hug L.A."/>
            <person name="Sharon I."/>
            <person name="Castelle C.J."/>
            <person name="Probst A.J."/>
            <person name="Thomas B.C."/>
            <person name="Singh A."/>
            <person name="Wilkins M.J."/>
            <person name="Karaoz U."/>
            <person name="Brodie E.L."/>
            <person name="Williams K.H."/>
            <person name="Hubbard S.S."/>
            <person name="Banfield J.F."/>
        </authorList>
    </citation>
    <scope>NUCLEOTIDE SEQUENCE [LARGE SCALE GENOMIC DNA]</scope>
</reference>
<feature type="transmembrane region" description="Helical" evidence="7">
    <location>
        <begin position="67"/>
        <end position="84"/>
    </location>
</feature>
<dbReference type="SUPFAM" id="SSF54211">
    <property type="entry name" value="Ribosomal protein S5 domain 2-like"/>
    <property type="match status" value="1"/>
</dbReference>
<evidence type="ECO:0000256" key="7">
    <source>
        <dbReference type="SAM" id="Phobius"/>
    </source>
</evidence>
<dbReference type="EC" id="3.1.26.5" evidence="6"/>
<evidence type="ECO:0000313" key="8">
    <source>
        <dbReference type="EMBL" id="OGC58514.1"/>
    </source>
</evidence>
<proteinExistence type="predicted"/>
<dbReference type="Pfam" id="PF00825">
    <property type="entry name" value="Ribonuclease_P"/>
    <property type="match status" value="1"/>
</dbReference>
<dbReference type="PANTHER" id="PTHR33992:SF1">
    <property type="entry name" value="RIBONUCLEASE P PROTEIN COMPONENT"/>
    <property type="match status" value="1"/>
</dbReference>
<protein>
    <recommendedName>
        <fullName evidence="6">Ribonuclease P protein component</fullName>
        <ecNumber evidence="6">3.1.26.5</ecNumber>
    </recommendedName>
</protein>
<name>A0A1F4VMX4_UNCKA</name>
<dbReference type="EMBL" id="MEVK01000035">
    <property type="protein sequence ID" value="OGC58514.1"/>
    <property type="molecule type" value="Genomic_DNA"/>
</dbReference>
<accession>A0A1F4VMX4</accession>
<evidence type="ECO:0000256" key="2">
    <source>
        <dbReference type="ARBA" id="ARBA00022722"/>
    </source>
</evidence>
<gene>
    <name evidence="8" type="ORF">A3A70_01925</name>
</gene>
<sequence>MLVKSVPAKDFKLIFDQGNFYRCKKFNLKVHRLNDDKDTVYFGAVISKKKDKLAVHRNRTRRLLREALRLSNLAGLGGMAFVFIPNEKGMGKSLVEYQGEIEDILKVINK</sequence>
<dbReference type="Gene3D" id="3.30.230.10">
    <property type="match status" value="1"/>
</dbReference>
<dbReference type="STRING" id="1802627.A3A70_01925"/>
<dbReference type="PANTHER" id="PTHR33992">
    <property type="entry name" value="RIBONUCLEASE P PROTEIN COMPONENT"/>
    <property type="match status" value="1"/>
</dbReference>
<dbReference type="InterPro" id="IPR014721">
    <property type="entry name" value="Ribsml_uS5_D2-typ_fold_subgr"/>
</dbReference>
<evidence type="ECO:0000313" key="9">
    <source>
        <dbReference type="Proteomes" id="UP000178964"/>
    </source>
</evidence>